<dbReference type="HOGENOM" id="CLU_1183789_0_0_11"/>
<gene>
    <name evidence="2" type="ORF">KCH_40660</name>
</gene>
<dbReference type="EMBL" id="JNBY01000093">
    <property type="protein sequence ID" value="KDN84275.1"/>
    <property type="molecule type" value="Genomic_DNA"/>
</dbReference>
<evidence type="ECO:0000256" key="1">
    <source>
        <dbReference type="SAM" id="MobiDB-lite"/>
    </source>
</evidence>
<comment type="caution">
    <text evidence="2">The sequence shown here is derived from an EMBL/GenBank/DDBJ whole genome shotgun (WGS) entry which is preliminary data.</text>
</comment>
<protein>
    <submittedName>
        <fullName evidence="2">Uncharacterized protein</fullName>
    </submittedName>
</protein>
<dbReference type="RefSeq" id="WP_035864558.1">
    <property type="nucleotide sequence ID" value="NZ_KK853997.1"/>
</dbReference>
<keyword evidence="3" id="KW-1185">Reference proteome</keyword>
<dbReference type="Proteomes" id="UP000027178">
    <property type="component" value="Unassembled WGS sequence"/>
</dbReference>
<reference evidence="2 3" key="1">
    <citation type="submission" date="2014-05" db="EMBL/GenBank/DDBJ databases">
        <title>Draft Genome Sequence of Kitasatospora cheerisanensis KCTC 2395.</title>
        <authorList>
            <person name="Nam D.H."/>
        </authorList>
    </citation>
    <scope>NUCLEOTIDE SEQUENCE [LARGE SCALE GENOMIC DNA]</scope>
    <source>
        <strain evidence="2 3">KCTC 2395</strain>
    </source>
</reference>
<name>A0A066Z295_9ACTN</name>
<dbReference type="OrthoDB" id="4002101at2"/>
<dbReference type="AlphaFoldDB" id="A0A066Z295"/>
<feature type="region of interest" description="Disordered" evidence="1">
    <location>
        <begin position="69"/>
        <end position="91"/>
    </location>
</feature>
<evidence type="ECO:0000313" key="2">
    <source>
        <dbReference type="EMBL" id="KDN84275.1"/>
    </source>
</evidence>
<dbReference type="PATRIC" id="fig|1348663.4.peg.3919"/>
<organism evidence="2 3">
    <name type="scientific">Kitasatospora cheerisanensis KCTC 2395</name>
    <dbReference type="NCBI Taxonomy" id="1348663"/>
    <lineage>
        <taxon>Bacteria</taxon>
        <taxon>Bacillati</taxon>
        <taxon>Actinomycetota</taxon>
        <taxon>Actinomycetes</taxon>
        <taxon>Kitasatosporales</taxon>
        <taxon>Streptomycetaceae</taxon>
        <taxon>Kitasatospora</taxon>
    </lineage>
</organism>
<sequence length="234" mass="25039">MTNRIVKALEDGAEKLGKALAEDAGKAVSKLYQETGANLRKVAKNTAEVEEKHAAELKKILEDGKTDARPVALSGKGHAPGHGASPAGPPWPVVDGVAGAARGKSLNPPHRRHTLAGVKGGQVKAENSVILRGYEKDVHDDVAQIAAGRAHWNAQTQRYEINGRSYGVEPHGTVFPDSGVGIVNMDRNEYAALKELAKADGDPSKVPAFTRDPRFRDNPHVITKAHAVYHGKHK</sequence>
<evidence type="ECO:0000313" key="3">
    <source>
        <dbReference type="Proteomes" id="UP000027178"/>
    </source>
</evidence>
<accession>A0A066Z295</accession>
<proteinExistence type="predicted"/>
<dbReference type="eggNOG" id="COG3170">
    <property type="taxonomic scope" value="Bacteria"/>
</dbReference>
<feature type="compositionally biased region" description="Low complexity" evidence="1">
    <location>
        <begin position="74"/>
        <end position="86"/>
    </location>
</feature>